<accession>A0ABQ7A6R6</accession>
<feature type="region of interest" description="Disordered" evidence="1">
    <location>
        <begin position="1"/>
        <end position="32"/>
    </location>
</feature>
<sequence length="123" mass="13579">MSSHTLQAQGRRSTVALPERAKAHSECRPGANSKKQEVRLVLCQHEDSIHGSRKASFLSAIADKKLQLHFQAHPIVVVVTLFCKNILPYVRGTKVIGKADRGARQHSGTSMFQKGLPQNLRVS</sequence>
<organism evidence="2 3">
    <name type="scientific">Brassica cretica</name>
    <name type="common">Mustard</name>
    <dbReference type="NCBI Taxonomy" id="69181"/>
    <lineage>
        <taxon>Eukaryota</taxon>
        <taxon>Viridiplantae</taxon>
        <taxon>Streptophyta</taxon>
        <taxon>Embryophyta</taxon>
        <taxon>Tracheophyta</taxon>
        <taxon>Spermatophyta</taxon>
        <taxon>Magnoliopsida</taxon>
        <taxon>eudicotyledons</taxon>
        <taxon>Gunneridae</taxon>
        <taxon>Pentapetalae</taxon>
        <taxon>rosids</taxon>
        <taxon>malvids</taxon>
        <taxon>Brassicales</taxon>
        <taxon>Brassicaceae</taxon>
        <taxon>Brassiceae</taxon>
        <taxon>Brassica</taxon>
    </lineage>
</organism>
<evidence type="ECO:0000313" key="3">
    <source>
        <dbReference type="Proteomes" id="UP000266723"/>
    </source>
</evidence>
<comment type="caution">
    <text evidence="2">The sequence shown here is derived from an EMBL/GenBank/DDBJ whole genome shotgun (WGS) entry which is preliminary data.</text>
</comment>
<proteinExistence type="predicted"/>
<feature type="compositionally biased region" description="Polar residues" evidence="1">
    <location>
        <begin position="1"/>
        <end position="12"/>
    </location>
</feature>
<name>A0ABQ7A6R6_BRACR</name>
<protein>
    <submittedName>
        <fullName evidence="2">Uncharacterized protein</fullName>
    </submittedName>
</protein>
<reference evidence="2 3" key="1">
    <citation type="journal article" date="2020" name="BMC Genomics">
        <title>Intraspecific diversification of the crop wild relative Brassica cretica Lam. using demographic model selection.</title>
        <authorList>
            <person name="Kioukis A."/>
            <person name="Michalopoulou V.A."/>
            <person name="Briers L."/>
            <person name="Pirintsos S."/>
            <person name="Studholme D.J."/>
            <person name="Pavlidis P."/>
            <person name="Sarris P.F."/>
        </authorList>
    </citation>
    <scope>NUCLEOTIDE SEQUENCE [LARGE SCALE GENOMIC DNA]</scope>
    <source>
        <strain evidence="3">cv. PFS-1207/04</strain>
    </source>
</reference>
<dbReference type="EMBL" id="QGKV02002055">
    <property type="protein sequence ID" value="KAF3493306.1"/>
    <property type="molecule type" value="Genomic_DNA"/>
</dbReference>
<gene>
    <name evidence="2" type="ORF">DY000_02052904</name>
</gene>
<keyword evidence="3" id="KW-1185">Reference proteome</keyword>
<feature type="region of interest" description="Disordered" evidence="1">
    <location>
        <begin position="100"/>
        <end position="123"/>
    </location>
</feature>
<evidence type="ECO:0000313" key="2">
    <source>
        <dbReference type="EMBL" id="KAF3493306.1"/>
    </source>
</evidence>
<evidence type="ECO:0000256" key="1">
    <source>
        <dbReference type="SAM" id="MobiDB-lite"/>
    </source>
</evidence>
<dbReference type="Proteomes" id="UP000266723">
    <property type="component" value="Unassembled WGS sequence"/>
</dbReference>